<reference evidence="1" key="1">
    <citation type="submission" date="2016-11" db="EMBL/GenBank/DDBJ databases">
        <title>The genome of Nicotiana attenuata.</title>
        <authorList>
            <person name="Xu S."/>
            <person name="Brockmoeller T."/>
            <person name="Gaquerel E."/>
            <person name="Navarro A."/>
            <person name="Kuhl H."/>
            <person name="Gase K."/>
            <person name="Ling Z."/>
            <person name="Zhou W."/>
            <person name="Kreitzer C."/>
            <person name="Stanke M."/>
            <person name="Tang H."/>
            <person name="Lyons E."/>
            <person name="Pandey P."/>
            <person name="Pandey S.P."/>
            <person name="Timmermann B."/>
            <person name="Baldwin I.T."/>
        </authorList>
    </citation>
    <scope>NUCLEOTIDE SEQUENCE [LARGE SCALE GENOMIC DNA]</scope>
    <source>
        <strain evidence="1">UT</strain>
    </source>
</reference>
<organism evidence="1 2">
    <name type="scientific">Nicotiana attenuata</name>
    <name type="common">Coyote tobacco</name>
    <dbReference type="NCBI Taxonomy" id="49451"/>
    <lineage>
        <taxon>Eukaryota</taxon>
        <taxon>Viridiplantae</taxon>
        <taxon>Streptophyta</taxon>
        <taxon>Embryophyta</taxon>
        <taxon>Tracheophyta</taxon>
        <taxon>Spermatophyta</taxon>
        <taxon>Magnoliopsida</taxon>
        <taxon>eudicotyledons</taxon>
        <taxon>Gunneridae</taxon>
        <taxon>Pentapetalae</taxon>
        <taxon>asterids</taxon>
        <taxon>lamiids</taxon>
        <taxon>Solanales</taxon>
        <taxon>Solanaceae</taxon>
        <taxon>Nicotianoideae</taxon>
        <taxon>Nicotianeae</taxon>
        <taxon>Nicotiana</taxon>
    </lineage>
</organism>
<keyword evidence="2" id="KW-1185">Reference proteome</keyword>
<accession>A0A1J6I621</accession>
<evidence type="ECO:0000313" key="1">
    <source>
        <dbReference type="EMBL" id="OIT00470.1"/>
    </source>
</evidence>
<dbReference type="AlphaFoldDB" id="A0A1J6I621"/>
<name>A0A1J6I621_NICAT</name>
<sequence length="92" mass="10248">MPKSLAKIGTKATGLLGRNQASSCCRFAVKLQFKQSRNTIGKCSSNADRFSCNCLQQLSVKRPYQTNTTNWYQLLQCCPNSEQHLQSTVISS</sequence>
<comment type="caution">
    <text evidence="1">The sequence shown here is derived from an EMBL/GenBank/DDBJ whole genome shotgun (WGS) entry which is preliminary data.</text>
</comment>
<protein>
    <submittedName>
        <fullName evidence="1">Uncharacterized protein</fullName>
    </submittedName>
</protein>
<evidence type="ECO:0000313" key="2">
    <source>
        <dbReference type="Proteomes" id="UP000187609"/>
    </source>
</evidence>
<dbReference type="Proteomes" id="UP000187609">
    <property type="component" value="Unassembled WGS sequence"/>
</dbReference>
<proteinExistence type="predicted"/>
<dbReference type="EMBL" id="MJEQ01037189">
    <property type="protein sequence ID" value="OIT00470.1"/>
    <property type="molecule type" value="Genomic_DNA"/>
</dbReference>
<gene>
    <name evidence="1" type="ORF">A4A49_33589</name>
</gene>
<dbReference type="Gramene" id="OIT00470">
    <property type="protein sequence ID" value="OIT00470"/>
    <property type="gene ID" value="A4A49_33589"/>
</dbReference>